<name>A0A6I8LN28_9PSEU</name>
<keyword evidence="3" id="KW-1185">Reference proteome</keyword>
<feature type="region of interest" description="Disordered" evidence="1">
    <location>
        <begin position="1"/>
        <end position="72"/>
    </location>
</feature>
<proteinExistence type="predicted"/>
<evidence type="ECO:0000313" key="2">
    <source>
        <dbReference type="EMBL" id="VVJ17838.1"/>
    </source>
</evidence>
<gene>
    <name evidence="2" type="ORF">AA23TX_02859</name>
</gene>
<protein>
    <submittedName>
        <fullName evidence="2">Uncharacterized protein</fullName>
    </submittedName>
</protein>
<sequence>MIGEAPDQPFAEVRGSIEAGRTPDEGGPRPPGSGRGAVPPGAHGRARPSPVSRPTTSPRSTRKAASAAALEE</sequence>
<evidence type="ECO:0000313" key="3">
    <source>
        <dbReference type="Proteomes" id="UP000399805"/>
    </source>
</evidence>
<dbReference type="EMBL" id="CABVGP010000001">
    <property type="protein sequence ID" value="VVJ17838.1"/>
    <property type="molecule type" value="Genomic_DNA"/>
</dbReference>
<evidence type="ECO:0000256" key="1">
    <source>
        <dbReference type="SAM" id="MobiDB-lite"/>
    </source>
</evidence>
<feature type="compositionally biased region" description="Low complexity" evidence="1">
    <location>
        <begin position="36"/>
        <end position="59"/>
    </location>
</feature>
<accession>A0A6I8LN28</accession>
<organism evidence="2 3">
    <name type="scientific">Amycolatopsis camponoti</name>
    <dbReference type="NCBI Taxonomy" id="2606593"/>
    <lineage>
        <taxon>Bacteria</taxon>
        <taxon>Bacillati</taxon>
        <taxon>Actinomycetota</taxon>
        <taxon>Actinomycetes</taxon>
        <taxon>Pseudonocardiales</taxon>
        <taxon>Pseudonocardiaceae</taxon>
        <taxon>Amycolatopsis</taxon>
    </lineage>
</organism>
<dbReference type="Proteomes" id="UP000399805">
    <property type="component" value="Unassembled WGS sequence"/>
</dbReference>
<reference evidence="2 3" key="1">
    <citation type="submission" date="2019-09" db="EMBL/GenBank/DDBJ databases">
        <authorList>
            <person name="Leyn A S."/>
        </authorList>
    </citation>
    <scope>NUCLEOTIDE SEQUENCE [LARGE SCALE GENOMIC DNA]</scope>
    <source>
        <strain evidence="2">AA231_1</strain>
    </source>
</reference>
<dbReference type="AlphaFoldDB" id="A0A6I8LN28"/>